<organism evidence="1 2">
    <name type="scientific">Hymenobacter volaticus</name>
    <dbReference type="NCBI Taxonomy" id="2932254"/>
    <lineage>
        <taxon>Bacteria</taxon>
        <taxon>Pseudomonadati</taxon>
        <taxon>Bacteroidota</taxon>
        <taxon>Cytophagia</taxon>
        <taxon>Cytophagales</taxon>
        <taxon>Hymenobacteraceae</taxon>
        <taxon>Hymenobacter</taxon>
    </lineage>
</organism>
<dbReference type="RefSeq" id="WP_245127285.1">
    <property type="nucleotide sequence ID" value="NZ_CP095066.1"/>
</dbReference>
<reference evidence="1" key="1">
    <citation type="submission" date="2022-04" db="EMBL/GenBank/DDBJ databases">
        <title>Hymenobacter sp. isolated from the air.</title>
        <authorList>
            <person name="Won M."/>
            <person name="Lee C.-M."/>
            <person name="Woen H.-Y."/>
            <person name="Kwon S.-W."/>
        </authorList>
    </citation>
    <scope>NUCLEOTIDE SEQUENCE</scope>
    <source>
        <strain evidence="1">5420S-77</strain>
        <plasmid evidence="1">unnamed5</plasmid>
    </source>
</reference>
<gene>
    <name evidence="1" type="ORF">MUN86_28030</name>
</gene>
<dbReference type="EMBL" id="CP095066">
    <property type="protein sequence ID" value="UOQ69495.1"/>
    <property type="molecule type" value="Genomic_DNA"/>
</dbReference>
<geneLocation type="plasmid" evidence="1 2">
    <name>unnamed5</name>
</geneLocation>
<name>A0ABY4GEZ5_9BACT</name>
<evidence type="ECO:0000313" key="2">
    <source>
        <dbReference type="Proteomes" id="UP000830401"/>
    </source>
</evidence>
<proteinExistence type="predicted"/>
<accession>A0ABY4GEZ5</accession>
<keyword evidence="2" id="KW-1185">Reference proteome</keyword>
<protein>
    <submittedName>
        <fullName evidence="1">Uncharacterized protein</fullName>
    </submittedName>
</protein>
<keyword evidence="1" id="KW-0614">Plasmid</keyword>
<sequence>MPLSRIRDLNRPTHVIEFSTKEDKFISLAVNARDTNLAVARQILKAHTAVLN</sequence>
<dbReference type="Proteomes" id="UP000830401">
    <property type="component" value="Plasmid unnamed5"/>
</dbReference>
<evidence type="ECO:0000313" key="1">
    <source>
        <dbReference type="EMBL" id="UOQ69495.1"/>
    </source>
</evidence>